<dbReference type="GO" id="GO:0051539">
    <property type="term" value="F:4 iron, 4 sulfur cluster binding"/>
    <property type="evidence" value="ECO:0007669"/>
    <property type="project" value="UniProtKB-KW"/>
</dbReference>
<reference evidence="14 15" key="1">
    <citation type="submission" date="2017-06" db="EMBL/GenBank/DDBJ databases">
        <authorList>
            <person name="Kim H.J."/>
            <person name="Triplett B.A."/>
        </authorList>
    </citation>
    <scope>NUCLEOTIDE SEQUENCE [LARGE SCALE GENOMIC DNA]</scope>
    <source>
        <strain evidence="14 15">DSM 18704</strain>
    </source>
</reference>
<dbReference type="EMBL" id="FZOU01000007">
    <property type="protein sequence ID" value="SNT32463.1"/>
    <property type="molecule type" value="Genomic_DNA"/>
</dbReference>
<feature type="binding site" evidence="7 10">
    <location>
        <position position="429"/>
    </location>
    <ligand>
        <name>Mg(2+)</name>
        <dbReference type="ChEBI" id="CHEBI:18420"/>
    </ligand>
</feature>
<accession>A0A239LRN0</accession>
<organism evidence="14 15">
    <name type="scientific">Granulicella rosea</name>
    <dbReference type="NCBI Taxonomy" id="474952"/>
    <lineage>
        <taxon>Bacteria</taxon>
        <taxon>Pseudomonadati</taxon>
        <taxon>Acidobacteriota</taxon>
        <taxon>Terriglobia</taxon>
        <taxon>Terriglobales</taxon>
        <taxon>Acidobacteriaceae</taxon>
        <taxon>Granulicella</taxon>
    </lineage>
</organism>
<evidence type="ECO:0000259" key="13">
    <source>
        <dbReference type="PROSITE" id="PS51278"/>
    </source>
</evidence>
<dbReference type="InterPro" id="IPR017932">
    <property type="entry name" value="GATase_2_dom"/>
</dbReference>
<evidence type="ECO:0000256" key="7">
    <source>
        <dbReference type="HAMAP-Rule" id="MF_01931"/>
    </source>
</evidence>
<dbReference type="PIRSF" id="PIRSF000485">
    <property type="entry name" value="Amd_phspho_trans"/>
    <property type="match status" value="1"/>
</dbReference>
<keyword evidence="6 7" id="KW-0315">Glutamine amidotransferase</keyword>
<evidence type="ECO:0000256" key="1">
    <source>
        <dbReference type="ARBA" id="ARBA00005209"/>
    </source>
</evidence>
<dbReference type="InterPro" id="IPR005854">
    <property type="entry name" value="PurF"/>
</dbReference>
<feature type="region of interest" description="Disordered" evidence="12">
    <location>
        <begin position="1"/>
        <end position="70"/>
    </location>
</feature>
<keyword evidence="7 10" id="KW-0479">Metal-binding</keyword>
<keyword evidence="7 11" id="KW-0411">Iron-sulfur</keyword>
<dbReference type="AlphaFoldDB" id="A0A239LRN0"/>
<keyword evidence="7" id="KW-0004">4Fe-4S</keyword>
<dbReference type="PANTHER" id="PTHR11907">
    <property type="entry name" value="AMIDOPHOSPHORIBOSYLTRANSFERASE"/>
    <property type="match status" value="1"/>
</dbReference>
<evidence type="ECO:0000256" key="9">
    <source>
        <dbReference type="PIRSR" id="PIRSR000485-1"/>
    </source>
</evidence>
<comment type="cofactor">
    <cofactor evidence="7 11">
        <name>[4Fe-4S] cluster</name>
        <dbReference type="ChEBI" id="CHEBI:49883"/>
    </cofactor>
    <text evidence="7 11">Binds 1 [4Fe-4S] cluster per subunit.</text>
</comment>
<dbReference type="Proteomes" id="UP000198356">
    <property type="component" value="Unassembled WGS sequence"/>
</dbReference>
<dbReference type="SUPFAM" id="SSF53271">
    <property type="entry name" value="PRTase-like"/>
    <property type="match status" value="1"/>
</dbReference>
<evidence type="ECO:0000256" key="12">
    <source>
        <dbReference type="SAM" id="MobiDB-lite"/>
    </source>
</evidence>
<dbReference type="EC" id="2.4.2.14" evidence="7"/>
<comment type="cofactor">
    <cofactor evidence="7 10">
        <name>Mg(2+)</name>
        <dbReference type="ChEBI" id="CHEBI:18420"/>
    </cofactor>
    <text evidence="7 10">Binds 1 Mg(2+) ion per subunit.</text>
</comment>
<feature type="binding site" evidence="7 11">
    <location>
        <position position="320"/>
    </location>
    <ligand>
        <name>[4Fe-4S] cluster</name>
        <dbReference type="ChEBI" id="CHEBI:49883"/>
    </ligand>
</feature>
<evidence type="ECO:0000313" key="14">
    <source>
        <dbReference type="EMBL" id="SNT32463.1"/>
    </source>
</evidence>
<dbReference type="Gene3D" id="3.60.20.10">
    <property type="entry name" value="Glutamine Phosphoribosylpyrophosphate, subunit 1, domain 1"/>
    <property type="match status" value="1"/>
</dbReference>
<dbReference type="GO" id="GO:0000287">
    <property type="term" value="F:magnesium ion binding"/>
    <property type="evidence" value="ECO:0007669"/>
    <property type="project" value="UniProtKB-UniRule"/>
</dbReference>
<gene>
    <name evidence="7" type="primary">purF</name>
    <name evidence="14" type="ORF">SAMN05421770_107191</name>
</gene>
<feature type="binding site" evidence="7 11">
    <location>
        <position position="466"/>
    </location>
    <ligand>
        <name>[4Fe-4S] cluster</name>
        <dbReference type="ChEBI" id="CHEBI:49883"/>
    </ligand>
</feature>
<evidence type="ECO:0000313" key="15">
    <source>
        <dbReference type="Proteomes" id="UP000198356"/>
    </source>
</evidence>
<dbReference type="GO" id="GO:0009113">
    <property type="term" value="P:purine nucleobase biosynthetic process"/>
    <property type="evidence" value="ECO:0007669"/>
    <property type="project" value="UniProtKB-UniRule"/>
</dbReference>
<comment type="function">
    <text evidence="7">Catalyzes the formation of phosphoribosylamine from phosphoribosylpyrophosphate (PRPP) and glutamine.</text>
</comment>
<evidence type="ECO:0000256" key="5">
    <source>
        <dbReference type="ARBA" id="ARBA00022755"/>
    </source>
</evidence>
<comment type="pathway">
    <text evidence="1 7 8">Purine metabolism; IMP biosynthesis via de novo pathway; N(1)-(5-phospho-D-ribosyl)glycinamide from 5-phospho-alpha-D-ribose 1-diphosphate: step 1/2.</text>
</comment>
<feature type="compositionally biased region" description="Polar residues" evidence="12">
    <location>
        <begin position="1"/>
        <end position="11"/>
    </location>
</feature>
<dbReference type="CDD" id="cd06223">
    <property type="entry name" value="PRTases_typeI"/>
    <property type="match status" value="1"/>
</dbReference>
<dbReference type="UniPathway" id="UPA00074">
    <property type="reaction ID" value="UER00124"/>
</dbReference>
<evidence type="ECO:0000256" key="11">
    <source>
        <dbReference type="PIRSR" id="PIRSR000485-3"/>
    </source>
</evidence>
<proteinExistence type="inferred from homology"/>
<keyword evidence="5 7" id="KW-0658">Purine biosynthesis</keyword>
<dbReference type="Pfam" id="PF13522">
    <property type="entry name" value="GATase_6"/>
    <property type="match status" value="1"/>
</dbReference>
<evidence type="ECO:0000256" key="2">
    <source>
        <dbReference type="ARBA" id="ARBA00010138"/>
    </source>
</evidence>
<evidence type="ECO:0000256" key="6">
    <source>
        <dbReference type="ARBA" id="ARBA00022962"/>
    </source>
</evidence>
<keyword evidence="15" id="KW-1185">Reference proteome</keyword>
<feature type="binding site" evidence="7 11">
    <location>
        <position position="524"/>
    </location>
    <ligand>
        <name>[4Fe-4S] cluster</name>
        <dbReference type="ChEBI" id="CHEBI:49883"/>
    </ligand>
</feature>
<dbReference type="GO" id="GO:0004044">
    <property type="term" value="F:amidophosphoribosyltransferase activity"/>
    <property type="evidence" value="ECO:0007669"/>
    <property type="project" value="UniProtKB-UniRule"/>
</dbReference>
<feature type="active site" description="Nucleophile" evidence="7 9">
    <location>
        <position position="80"/>
    </location>
</feature>
<dbReference type="GO" id="GO:0006189">
    <property type="term" value="P:'de novo' IMP biosynthetic process"/>
    <property type="evidence" value="ECO:0007669"/>
    <property type="project" value="UniProtKB-UniRule"/>
</dbReference>
<dbReference type="PROSITE" id="PS51278">
    <property type="entry name" value="GATASE_TYPE_2"/>
    <property type="match status" value="1"/>
</dbReference>
<comment type="catalytic activity">
    <reaction evidence="7 8">
        <text>5-phospho-beta-D-ribosylamine + L-glutamate + diphosphate = 5-phospho-alpha-D-ribose 1-diphosphate + L-glutamine + H2O</text>
        <dbReference type="Rhea" id="RHEA:14905"/>
        <dbReference type="ChEBI" id="CHEBI:15377"/>
        <dbReference type="ChEBI" id="CHEBI:29985"/>
        <dbReference type="ChEBI" id="CHEBI:33019"/>
        <dbReference type="ChEBI" id="CHEBI:58017"/>
        <dbReference type="ChEBI" id="CHEBI:58359"/>
        <dbReference type="ChEBI" id="CHEBI:58681"/>
        <dbReference type="EC" id="2.4.2.14"/>
    </reaction>
</comment>
<name>A0A239LRN0_9BACT</name>
<evidence type="ECO:0000256" key="10">
    <source>
        <dbReference type="PIRSR" id="PIRSR000485-2"/>
    </source>
</evidence>
<keyword evidence="7 10" id="KW-0460">Magnesium</keyword>
<dbReference type="HAMAP" id="MF_01931">
    <property type="entry name" value="PurF"/>
    <property type="match status" value="1"/>
</dbReference>
<sequence length="548" mass="59804">MSLSFAPSQTARHPERSEGPPYFAGSAAALEGEPRPSFDQDKNKQKLNTGVLRSAQDDERLSMAEEADDDAPFDKLREECGVMAVYNHPDAARLTYWGLYSLQHRGQESGGIASADGEQVYDRKGMGLVSEIFTDDVLKQLPGHQAIGHTRYSTTGDSALLNAQPISVESTKGLIAIAHNGNLINLGTAKERLERDGAIFQTTSDSEIIVQLIAHSKCSTLIDCMAEALSAVDGAFSIVMMTRNRIFAARDPRGFRPLSMGRIAGKDGAPDSFVFASETCAFDLLHATYERDVEPGELVMVSEEGVTSRIFSKGVPQASCIFEHVYFARPDSRIYGRWVQQSREEMGRQLARESGVPADLVVPVPDSGVTAALGYAAESGIPFNFGLIRNHYVGRTFIEPTQRVRDFGVRMKLNPSRHLLEGKRVILIDDSIIRGTTSRKIVRMVRAAGATEVHMRISCPPTISPCFYGVDTPSKEHLIAAQKSLEEIREYIEADSLAYLSLIGLTHSCTKGETADGLSPGSFCTACYTGDYPSQQIDVTEILPAVAL</sequence>
<dbReference type="InterPro" id="IPR029057">
    <property type="entry name" value="PRTase-like"/>
</dbReference>
<dbReference type="InterPro" id="IPR000836">
    <property type="entry name" value="PRTase_dom"/>
</dbReference>
<comment type="similarity">
    <text evidence="2 7 8">In the C-terminal section; belongs to the purine/pyrimidine phosphoribosyltransferase family.</text>
</comment>
<evidence type="ECO:0000256" key="8">
    <source>
        <dbReference type="PIRNR" id="PIRNR000485"/>
    </source>
</evidence>
<keyword evidence="4 7" id="KW-0808">Transferase</keyword>
<dbReference type="Gene3D" id="3.40.50.2020">
    <property type="match status" value="1"/>
</dbReference>
<dbReference type="InterPro" id="IPR035584">
    <property type="entry name" value="PurF_N"/>
</dbReference>
<keyword evidence="3 7" id="KW-0328">Glycosyltransferase</keyword>
<feature type="binding site" evidence="7 10">
    <location>
        <position position="430"/>
    </location>
    <ligand>
        <name>Mg(2+)</name>
        <dbReference type="ChEBI" id="CHEBI:18420"/>
    </ligand>
</feature>
<keyword evidence="7 11" id="KW-0408">Iron</keyword>
<feature type="domain" description="Glutamine amidotransferase type-2" evidence="13">
    <location>
        <begin position="80"/>
        <end position="304"/>
    </location>
</feature>
<dbReference type="InterPro" id="IPR029055">
    <property type="entry name" value="Ntn_hydrolases_N"/>
</dbReference>
<feature type="binding site" evidence="7 10">
    <location>
        <position position="367"/>
    </location>
    <ligand>
        <name>Mg(2+)</name>
        <dbReference type="ChEBI" id="CHEBI:18420"/>
    </ligand>
</feature>
<feature type="compositionally biased region" description="Basic and acidic residues" evidence="12">
    <location>
        <begin position="32"/>
        <end position="44"/>
    </location>
</feature>
<dbReference type="NCBIfam" id="TIGR01134">
    <property type="entry name" value="purF"/>
    <property type="match status" value="1"/>
</dbReference>
<dbReference type="CDD" id="cd00715">
    <property type="entry name" value="GPATase_N"/>
    <property type="match status" value="1"/>
</dbReference>
<protein>
    <recommendedName>
        <fullName evidence="7">Amidophosphoribosyltransferase</fullName>
        <shortName evidence="7">ATase</shortName>
        <ecNumber evidence="7">2.4.2.14</ecNumber>
    </recommendedName>
    <alternativeName>
        <fullName evidence="7">Glutamine phosphoribosylpyrophosphate amidotransferase</fullName>
        <shortName evidence="7">GPATase</shortName>
    </alternativeName>
</protein>
<evidence type="ECO:0000256" key="3">
    <source>
        <dbReference type="ARBA" id="ARBA00022676"/>
    </source>
</evidence>
<dbReference type="SUPFAM" id="SSF56235">
    <property type="entry name" value="N-terminal nucleophile aminohydrolases (Ntn hydrolases)"/>
    <property type="match status" value="1"/>
</dbReference>
<evidence type="ECO:0000256" key="4">
    <source>
        <dbReference type="ARBA" id="ARBA00022679"/>
    </source>
</evidence>
<feature type="binding site" evidence="7 11">
    <location>
        <position position="527"/>
    </location>
    <ligand>
        <name>[4Fe-4S] cluster</name>
        <dbReference type="ChEBI" id="CHEBI:49883"/>
    </ligand>
</feature>